<dbReference type="Proteomes" id="UP000002729">
    <property type="component" value="Unassembled WGS sequence"/>
</dbReference>
<protein>
    <recommendedName>
        <fullName evidence="4">SnoaL-like domain-containing protein</fullName>
    </recommendedName>
</protein>
<feature type="signal peptide" evidence="1">
    <location>
        <begin position="1"/>
        <end position="23"/>
    </location>
</feature>
<dbReference type="RefSeq" id="XP_009043053.1">
    <property type="nucleotide sequence ID" value="XM_009044805.1"/>
</dbReference>
<evidence type="ECO:0008006" key="4">
    <source>
        <dbReference type="Google" id="ProtNLM"/>
    </source>
</evidence>
<dbReference type="InParanoid" id="F0YRL2"/>
<dbReference type="EMBL" id="GL833675">
    <property type="protein sequence ID" value="EGB02247.1"/>
    <property type="molecule type" value="Genomic_DNA"/>
</dbReference>
<gene>
    <name evidence="2" type="ORF">AURANDRAFT_69058</name>
</gene>
<evidence type="ECO:0000313" key="3">
    <source>
        <dbReference type="Proteomes" id="UP000002729"/>
    </source>
</evidence>
<keyword evidence="1" id="KW-0732">Signal</keyword>
<dbReference type="OrthoDB" id="10267275at2759"/>
<keyword evidence="3" id="KW-1185">Reference proteome</keyword>
<dbReference type="KEGG" id="aaf:AURANDRAFT_69058"/>
<name>F0YRL2_AURAN</name>
<evidence type="ECO:0000313" key="2">
    <source>
        <dbReference type="EMBL" id="EGB02247.1"/>
    </source>
</evidence>
<sequence length="352" mass="36826">MVRRAVLVAALAAIAAEDAGSGAAPEPGGPGASTTTFEALDARAEILFPEEGSTLAQDWFEVGINVFTPEPEAFGDLFAGCQVCARLDGKPYACWPIFEMEYAPLFVNVGPGAHELEAVLSDPRSRHRASPLPRTWSGLRRFTVSDPAEAPADAVSQQAVSRRALGGFGAAGLATFIGEAPALAAEKAAKAPKAAKPKPLKDVALVKELFDSKIPAAGVMAWYDAHLSPDVSIEFNGGAVKLGKKEYLGLTQAILDSVPNLSYTAPKADFKKGKGNTVTWTAVVTGTHTGKPFSPLPKALQNDAEAITAYFDKSGEVITKFTVAAIPGGKGFSGPVGFYLQMGGDPKKLPKL</sequence>
<feature type="chain" id="PRO_5003264783" description="SnoaL-like domain-containing protein" evidence="1">
    <location>
        <begin position="24"/>
        <end position="352"/>
    </location>
</feature>
<organism evidence="3">
    <name type="scientific">Aureococcus anophagefferens</name>
    <name type="common">Harmful bloom alga</name>
    <dbReference type="NCBI Taxonomy" id="44056"/>
    <lineage>
        <taxon>Eukaryota</taxon>
        <taxon>Sar</taxon>
        <taxon>Stramenopiles</taxon>
        <taxon>Ochrophyta</taxon>
        <taxon>Pelagophyceae</taxon>
        <taxon>Pelagomonadales</taxon>
        <taxon>Pelagomonadaceae</taxon>
        <taxon>Aureococcus</taxon>
    </lineage>
</organism>
<proteinExistence type="predicted"/>
<dbReference type="Gene3D" id="3.10.450.50">
    <property type="match status" value="1"/>
</dbReference>
<dbReference type="AlphaFoldDB" id="F0YRL2"/>
<dbReference type="GeneID" id="20227209"/>
<evidence type="ECO:0000256" key="1">
    <source>
        <dbReference type="SAM" id="SignalP"/>
    </source>
</evidence>
<accession>F0YRL2</accession>
<reference evidence="2 3" key="1">
    <citation type="journal article" date="2011" name="Proc. Natl. Acad. Sci. U.S.A.">
        <title>Niche of harmful alga Aureococcus anophagefferens revealed through ecogenomics.</title>
        <authorList>
            <person name="Gobler C.J."/>
            <person name="Berry D.L."/>
            <person name="Dyhrman S.T."/>
            <person name="Wilhelm S.W."/>
            <person name="Salamov A."/>
            <person name="Lobanov A.V."/>
            <person name="Zhang Y."/>
            <person name="Collier J.L."/>
            <person name="Wurch L.L."/>
            <person name="Kustka A.B."/>
            <person name="Dill B.D."/>
            <person name="Shah M."/>
            <person name="VerBerkmoes N.C."/>
            <person name="Kuo A."/>
            <person name="Terry A."/>
            <person name="Pangilinan J."/>
            <person name="Lindquist E.A."/>
            <person name="Lucas S."/>
            <person name="Paulsen I.T."/>
            <person name="Hattenrath-Lehmann T.K."/>
            <person name="Talmage S.C."/>
            <person name="Walker E.A."/>
            <person name="Koch F."/>
            <person name="Burson A.M."/>
            <person name="Marcoval M.A."/>
            <person name="Tang Y.Z."/>
            <person name="Lecleir G.R."/>
            <person name="Coyne K.J."/>
            <person name="Berg G.M."/>
            <person name="Bertrand E.M."/>
            <person name="Saito M.A."/>
            <person name="Gladyshev V.N."/>
            <person name="Grigoriev I.V."/>
        </authorList>
    </citation>
    <scope>NUCLEOTIDE SEQUENCE [LARGE SCALE GENOMIC DNA]</scope>
    <source>
        <strain evidence="3">CCMP 1984</strain>
    </source>
</reference>
<dbReference type="eggNOG" id="ENOG502SU6P">
    <property type="taxonomic scope" value="Eukaryota"/>
</dbReference>